<dbReference type="InterPro" id="IPR016162">
    <property type="entry name" value="Ald_DH_N"/>
</dbReference>
<dbReference type="CDD" id="cd07100">
    <property type="entry name" value="ALDH_SSADH1_GabD1"/>
    <property type="match status" value="1"/>
</dbReference>
<dbReference type="InterPro" id="IPR047110">
    <property type="entry name" value="GABD/Sad-like"/>
</dbReference>
<name>A0A1X6X3C5_9MICO</name>
<keyword evidence="2" id="KW-0521">NADP</keyword>
<sequence length="469" mass="50597">MQKELIMGYATTNPYTGETVKTFDTATEAEIDAAIAKADEAFQTWRDTPLAERLPVLAKAADLLEADVRGYAETLTLEMGKLIGEAELEVKLCVGILRYYVENAEAQLAPRTLSVPGYGEGDLQVVKEPQGVLFAVEPWNFPYYQVIRIGAPQFAAGNSIVLKHASNVPQWALKMEALFREAGAPEGLLVNVFASHDAAEQILADPRVRGVALTGSEGAGAVIASIAGKNLKKSTLELGGADAFIVLEDAEIDKTVDWAVFGRHWNGGQVCCSSKRMIIVDAVYDEFVEKYRAKVKDLKPGDPMDPATTLAPLSSQSAADQLREQVEAARAAGVTVEDAGVEVPSQGSFFRPTIMSDIEVGSETANSEFFGPVSSLFRAKDEEDAIRIANSSPYGLGGSVFTSDHKRGKRIARRLDTGMVYINHPTAVYPDVPFGGVKRSGYGRELIDLGLLEFVNEKVVGVSDIDGPF</sequence>
<dbReference type="InterPro" id="IPR015590">
    <property type="entry name" value="Aldehyde_DH_dom"/>
</dbReference>
<comment type="similarity">
    <text evidence="1">Belongs to the aldehyde dehydrogenase family.</text>
</comment>
<dbReference type="FunFam" id="3.40.605.10:FF:000012">
    <property type="entry name" value="NAD-dependent succinate-semialdehyde dehydrogenase"/>
    <property type="match status" value="1"/>
</dbReference>
<dbReference type="PANTHER" id="PTHR43217">
    <property type="entry name" value="SUCCINATE SEMIALDEHYDE DEHYDROGENASE [NAD(P)+] SAD"/>
    <property type="match status" value="1"/>
</dbReference>
<organism evidence="5 6">
    <name type="scientific">Brachybacterium nesterenkovii</name>
    <dbReference type="NCBI Taxonomy" id="47847"/>
    <lineage>
        <taxon>Bacteria</taxon>
        <taxon>Bacillati</taxon>
        <taxon>Actinomycetota</taxon>
        <taxon>Actinomycetes</taxon>
        <taxon>Micrococcales</taxon>
        <taxon>Dermabacteraceae</taxon>
        <taxon>Brachybacterium</taxon>
    </lineage>
</organism>
<dbReference type="Pfam" id="PF00171">
    <property type="entry name" value="Aldedh"/>
    <property type="match status" value="1"/>
</dbReference>
<evidence type="ECO:0000256" key="1">
    <source>
        <dbReference type="ARBA" id="ARBA00009986"/>
    </source>
</evidence>
<gene>
    <name evidence="5" type="ORF">FM110_08065</name>
</gene>
<dbReference type="SUPFAM" id="SSF53720">
    <property type="entry name" value="ALDH-like"/>
    <property type="match status" value="1"/>
</dbReference>
<dbReference type="Proteomes" id="UP000195981">
    <property type="component" value="Unassembled WGS sequence"/>
</dbReference>
<dbReference type="InterPro" id="IPR044148">
    <property type="entry name" value="ALDH_GabD1-like"/>
</dbReference>
<feature type="domain" description="Aldehyde dehydrogenase" evidence="4">
    <location>
        <begin position="9"/>
        <end position="460"/>
    </location>
</feature>
<evidence type="ECO:0000313" key="5">
    <source>
        <dbReference type="EMBL" id="SLM92377.1"/>
    </source>
</evidence>
<protein>
    <submittedName>
        <fullName evidence="5">Succinate-semialdehyde dehydrogenase [NAD] Succinate-semialdehyde dehydrogenase [NAD(P)+]</fullName>
        <ecNumber evidence="5">1.2.1.16</ecNumber>
        <ecNumber evidence="5">1.2.1.24</ecNumber>
    </submittedName>
</protein>
<evidence type="ECO:0000313" key="6">
    <source>
        <dbReference type="Proteomes" id="UP000195981"/>
    </source>
</evidence>
<evidence type="ECO:0000259" key="4">
    <source>
        <dbReference type="Pfam" id="PF00171"/>
    </source>
</evidence>
<dbReference type="EC" id="1.2.1.16" evidence="5"/>
<dbReference type="Gene3D" id="3.40.605.10">
    <property type="entry name" value="Aldehyde Dehydrogenase, Chain A, domain 1"/>
    <property type="match status" value="1"/>
</dbReference>
<dbReference type="RefSeq" id="WP_200810198.1">
    <property type="nucleotide sequence ID" value="NZ_FWFG01000068.1"/>
</dbReference>
<keyword evidence="3 5" id="KW-0560">Oxidoreductase</keyword>
<dbReference type="Gene3D" id="3.40.309.10">
    <property type="entry name" value="Aldehyde Dehydrogenase, Chain A, domain 2"/>
    <property type="match status" value="1"/>
</dbReference>
<dbReference type="InterPro" id="IPR016163">
    <property type="entry name" value="Ald_DH_C"/>
</dbReference>
<keyword evidence="6" id="KW-1185">Reference proteome</keyword>
<dbReference type="InterPro" id="IPR016161">
    <property type="entry name" value="Ald_DH/histidinol_DH"/>
</dbReference>
<dbReference type="EC" id="1.2.1.24" evidence="5"/>
<dbReference type="GO" id="GO:0004777">
    <property type="term" value="F:succinate-semialdehyde dehydrogenase (NAD+) activity"/>
    <property type="evidence" value="ECO:0007669"/>
    <property type="project" value="UniProtKB-EC"/>
</dbReference>
<dbReference type="AlphaFoldDB" id="A0A1X6X3C5"/>
<proteinExistence type="inferred from homology"/>
<accession>A0A1X6X3C5</accession>
<reference evidence="5 6" key="1">
    <citation type="submission" date="2017-02" db="EMBL/GenBank/DDBJ databases">
        <authorList>
            <person name="Peterson S.W."/>
        </authorList>
    </citation>
    <scope>NUCLEOTIDE SEQUENCE [LARGE SCALE GENOMIC DNA]</scope>
    <source>
        <strain evidence="5 6">CIP104813</strain>
    </source>
</reference>
<dbReference type="GO" id="GO:0004030">
    <property type="term" value="F:aldehyde dehydrogenase [NAD(P)+] activity"/>
    <property type="evidence" value="ECO:0007669"/>
    <property type="project" value="InterPro"/>
</dbReference>
<evidence type="ECO:0000256" key="2">
    <source>
        <dbReference type="ARBA" id="ARBA00022857"/>
    </source>
</evidence>
<evidence type="ECO:0000256" key="3">
    <source>
        <dbReference type="ARBA" id="ARBA00023002"/>
    </source>
</evidence>
<dbReference type="EMBL" id="FWFG01000068">
    <property type="protein sequence ID" value="SLM92377.1"/>
    <property type="molecule type" value="Genomic_DNA"/>
</dbReference>
<dbReference type="FunFam" id="3.40.309.10:FF:000058">
    <property type="entry name" value="Succinate-semialdehyde dehydrogenase"/>
    <property type="match status" value="1"/>
</dbReference>
<dbReference type="PANTHER" id="PTHR43217:SF2">
    <property type="entry name" value="SUCCINATE-SEMIALDEHYDE DEHYDROGENASE [NADP(+)]"/>
    <property type="match status" value="1"/>
</dbReference>